<comment type="similarity">
    <text evidence="8">Belongs to the peptidase C1 family.</text>
</comment>
<feature type="active site" evidence="9">
    <location>
        <position position="147"/>
    </location>
</feature>
<evidence type="ECO:0000256" key="1">
    <source>
        <dbReference type="ARBA" id="ARBA00000423"/>
    </source>
</evidence>
<dbReference type="GO" id="GO:0009636">
    <property type="term" value="P:response to toxic substance"/>
    <property type="evidence" value="ECO:0007669"/>
    <property type="project" value="TreeGrafter"/>
</dbReference>
<keyword evidence="8" id="KW-0496">Mitochondrion</keyword>
<name>A0A8H3J3Y6_9LECA</name>
<keyword evidence="5 8" id="KW-0788">Thiol protease</keyword>
<proteinExistence type="inferred from homology"/>
<evidence type="ECO:0000256" key="9">
    <source>
        <dbReference type="PIRSR" id="PIRSR005700-1"/>
    </source>
</evidence>
<keyword evidence="11" id="KW-1185">Reference proteome</keyword>
<evidence type="ECO:0000256" key="6">
    <source>
        <dbReference type="ARBA" id="ARBA00025347"/>
    </source>
</evidence>
<accession>A0A8H3J3Y6</accession>
<dbReference type="GO" id="GO:0004197">
    <property type="term" value="F:cysteine-type endopeptidase activity"/>
    <property type="evidence" value="ECO:0007669"/>
    <property type="project" value="UniProtKB-EC"/>
</dbReference>
<dbReference type="Gene3D" id="3.90.70.10">
    <property type="entry name" value="Cysteine proteinases"/>
    <property type="match status" value="1"/>
</dbReference>
<dbReference type="Pfam" id="PF03051">
    <property type="entry name" value="Peptidase_C1_2"/>
    <property type="match status" value="1"/>
</dbReference>
<dbReference type="EC" id="3.4.22.40" evidence="8"/>
<evidence type="ECO:0000256" key="7">
    <source>
        <dbReference type="ARBA" id="ARBA00026080"/>
    </source>
</evidence>
<dbReference type="SUPFAM" id="SSF54001">
    <property type="entry name" value="Cysteine proteinases"/>
    <property type="match status" value="1"/>
</dbReference>
<evidence type="ECO:0000256" key="4">
    <source>
        <dbReference type="ARBA" id="ARBA00022801"/>
    </source>
</evidence>
<evidence type="ECO:0000256" key="8">
    <source>
        <dbReference type="PIRNR" id="PIRNR005700"/>
    </source>
</evidence>
<dbReference type="AlphaFoldDB" id="A0A8H3J3Y6"/>
<feature type="active site" evidence="9">
    <location>
        <position position="451"/>
    </location>
</feature>
<comment type="subunit">
    <text evidence="7">Homohexamer. Binds to nucleic acids. Binds single-stranded DNA and RNA with higher affinity than double-stranded DNA.</text>
</comment>
<keyword evidence="2 8" id="KW-0963">Cytoplasm</keyword>
<feature type="active site" evidence="9">
    <location>
        <position position="473"/>
    </location>
</feature>
<comment type="catalytic activity">
    <reaction evidence="1 8">
        <text>Inactivates bleomycin B2 (a cytotoxic glycometallopeptide) by hydrolysis of a carboxyamide bond of beta-aminoalanine, but also shows general aminopeptidase activity. The specificity varies somewhat with source, but amino acid arylamides of Met, Leu and Ala are preferred.</text>
        <dbReference type="EC" id="3.4.22.40"/>
    </reaction>
</comment>
<evidence type="ECO:0000256" key="2">
    <source>
        <dbReference type="ARBA" id="ARBA00022490"/>
    </source>
</evidence>
<protein>
    <recommendedName>
        <fullName evidence="8">Cysteine proteinase 1, mitochondrial</fullName>
        <ecNumber evidence="8">3.4.22.40</ecNumber>
    </recommendedName>
</protein>
<dbReference type="FunFam" id="3.90.70.10:FF:000021">
    <property type="entry name" value="Bleomycin hydrolase"/>
    <property type="match status" value="1"/>
</dbReference>
<keyword evidence="3 8" id="KW-0645">Protease</keyword>
<comment type="subcellular location">
    <subcellularLocation>
        <location evidence="8">Mitochondrion</location>
    </subcellularLocation>
    <subcellularLocation>
        <location evidence="8">Cytoplasm</location>
    </subcellularLocation>
</comment>
<gene>
    <name evidence="10" type="ORF">IMSHALPRED_001745</name>
</gene>
<evidence type="ECO:0000256" key="3">
    <source>
        <dbReference type="ARBA" id="ARBA00022670"/>
    </source>
</evidence>
<dbReference type="GO" id="GO:0005739">
    <property type="term" value="C:mitochondrion"/>
    <property type="evidence" value="ECO:0007669"/>
    <property type="project" value="UniProtKB-SubCell"/>
</dbReference>
<sequence>MPEPVTGDQLVERLEALDVHAPRDKDYVYVKNAMETPGTPNSANELPSTAWESTLSISTAQQWEKELLQDPKACLVQSYHFIRYALAPGLSANRITQNRLALSALSGTDPKQVLTQRSATIADTQNFNVKIKLEGAPITNQRSSGRCWLFAATNVFRVAIMRRYNLKEFELSQSYLFFWDKLEKANYFLEQILDTTDEELDGRLVQTLMASPVGDGGQWDMVANLVEKYGLVPQNLYPDSHNAMNSSTMASLITTKLREDALELRRLASKSADPKSTLGSVKDKMMQEIHRILTIMLGPPPNPKKDMIWEYYDKDDKFGSLTTSPLGFASELSSKASVEANRGADVHELFSLVNDPRNAYGDLLSVSRLGNVIGLRGVRYVNVDMDTMKAACIAMLKAELPIFFGSDVGKFSDSKSGIMDPGLIDYELGFNIRLGLTKAQRLKTGESAMTHAMVLTAVHLDGDGMPVRWRVQNSWGEGAGTKGWFVMSDKWMDQFVYQAVVDPQFVSKETRDVLDKEPKVLPLWDPMGALA</sequence>
<comment type="function">
    <text evidence="8">Has aminopeptidase activity, shortening substrate peptides sequentially by 1 amino acid. Has bleomycin hydrolase activity, which can protect the cell from the toxic effects of bleomycin. Has homocysteine-thiolactonase activity, protecting the cell against homocysteine toxicity.</text>
</comment>
<comment type="function">
    <text evidence="6">The normal physiological role of the enzyme is unknown, but it is not essential for the viability of yeast cells. Has aminopeptidase activity, shortening substrate peptides sequentially by 1 amino acid. Has bleomycin hydrolase activity, which can protect the cell from the toxic effects of bleomycin. Has homocysteine-thiolactonase activity, protecting the cell against homocysteine toxicity. Acts as a repressor in the GAL4 regulatory system, but this does not require either the peptidase or nucleic acid-binding activities.</text>
</comment>
<dbReference type="InterPro" id="IPR000169">
    <property type="entry name" value="Pept_cys_AS"/>
</dbReference>
<dbReference type="InterPro" id="IPR038765">
    <property type="entry name" value="Papain-like_cys_pep_sf"/>
</dbReference>
<dbReference type="PIRSF" id="PIRSF005700">
    <property type="entry name" value="PepC"/>
    <property type="match status" value="1"/>
</dbReference>
<evidence type="ECO:0000313" key="10">
    <source>
        <dbReference type="EMBL" id="CAF9940088.1"/>
    </source>
</evidence>
<dbReference type="PANTHER" id="PTHR10363:SF2">
    <property type="entry name" value="BLEOMYCIN HYDROLASE"/>
    <property type="match status" value="1"/>
</dbReference>
<evidence type="ECO:0000256" key="5">
    <source>
        <dbReference type="ARBA" id="ARBA00022807"/>
    </source>
</evidence>
<dbReference type="OrthoDB" id="2666448at2759"/>
<dbReference type="GO" id="GO:0006508">
    <property type="term" value="P:proteolysis"/>
    <property type="evidence" value="ECO:0007669"/>
    <property type="project" value="UniProtKB-KW"/>
</dbReference>
<dbReference type="GO" id="GO:0043418">
    <property type="term" value="P:homocysteine catabolic process"/>
    <property type="evidence" value="ECO:0007669"/>
    <property type="project" value="TreeGrafter"/>
</dbReference>
<reference evidence="10" key="1">
    <citation type="submission" date="2021-03" db="EMBL/GenBank/DDBJ databases">
        <authorList>
            <person name="Tagirdzhanova G."/>
        </authorList>
    </citation>
    <scope>NUCLEOTIDE SEQUENCE</scope>
</reference>
<organism evidence="10 11">
    <name type="scientific">Imshaugia aleurites</name>
    <dbReference type="NCBI Taxonomy" id="172621"/>
    <lineage>
        <taxon>Eukaryota</taxon>
        <taxon>Fungi</taxon>
        <taxon>Dikarya</taxon>
        <taxon>Ascomycota</taxon>
        <taxon>Pezizomycotina</taxon>
        <taxon>Lecanoromycetes</taxon>
        <taxon>OSLEUM clade</taxon>
        <taxon>Lecanoromycetidae</taxon>
        <taxon>Lecanorales</taxon>
        <taxon>Lecanorineae</taxon>
        <taxon>Parmeliaceae</taxon>
        <taxon>Imshaugia</taxon>
    </lineage>
</organism>
<evidence type="ECO:0000313" key="11">
    <source>
        <dbReference type="Proteomes" id="UP000664534"/>
    </source>
</evidence>
<dbReference type="InterPro" id="IPR004134">
    <property type="entry name" value="Peptidase_C1B"/>
</dbReference>
<dbReference type="CDD" id="cd00585">
    <property type="entry name" value="Peptidase_C1B"/>
    <property type="match status" value="1"/>
</dbReference>
<dbReference type="PANTHER" id="PTHR10363">
    <property type="entry name" value="BLEOMYCIN HYDROLASE"/>
    <property type="match status" value="1"/>
</dbReference>
<dbReference type="EMBL" id="CAJPDT010000127">
    <property type="protein sequence ID" value="CAF9940088.1"/>
    <property type="molecule type" value="Genomic_DNA"/>
</dbReference>
<dbReference type="PROSITE" id="PS00139">
    <property type="entry name" value="THIOL_PROTEASE_CYS"/>
    <property type="match status" value="1"/>
</dbReference>
<keyword evidence="4 8" id="KW-0378">Hydrolase</keyword>
<dbReference type="GO" id="GO:0070005">
    <property type="term" value="F:cysteine-type aminopeptidase activity"/>
    <property type="evidence" value="ECO:0007669"/>
    <property type="project" value="InterPro"/>
</dbReference>
<dbReference type="Proteomes" id="UP000664534">
    <property type="component" value="Unassembled WGS sequence"/>
</dbReference>
<comment type="caution">
    <text evidence="10">The sequence shown here is derived from an EMBL/GenBank/DDBJ whole genome shotgun (WGS) entry which is preliminary data.</text>
</comment>